<dbReference type="Proteomes" id="UP000439123">
    <property type="component" value="Unassembled WGS sequence"/>
</dbReference>
<dbReference type="AlphaFoldDB" id="A0A653KXQ8"/>
<evidence type="ECO:0000313" key="5">
    <source>
        <dbReference type="Proteomes" id="UP000439123"/>
    </source>
</evidence>
<reference evidence="4 5" key="1">
    <citation type="submission" date="2019-10" db="EMBL/GenBank/DDBJ databases">
        <authorList>
            <person name="Karimi E."/>
        </authorList>
    </citation>
    <scope>NUCLEOTIDE SEQUENCE [LARGE SCALE GENOMIC DNA]</scope>
    <source>
        <strain evidence="4">Aeromonas sp. 8C</strain>
    </source>
</reference>
<keyword evidence="2" id="KW-0732">Signal</keyword>
<protein>
    <submittedName>
        <fullName evidence="4">Amino acid ABC transporter substrate-binding protein, PAAT family</fullName>
    </submittedName>
</protein>
<feature type="domain" description="Solute-binding protein family 3/N-terminal" evidence="3">
    <location>
        <begin position="19"/>
        <end position="251"/>
    </location>
</feature>
<evidence type="ECO:0000256" key="1">
    <source>
        <dbReference type="ARBA" id="ARBA00010333"/>
    </source>
</evidence>
<evidence type="ECO:0000259" key="3">
    <source>
        <dbReference type="SMART" id="SM00062"/>
    </source>
</evidence>
<dbReference type="PANTHER" id="PTHR35936">
    <property type="entry name" value="MEMBRANE-BOUND LYTIC MUREIN TRANSGLYCOSYLASE F"/>
    <property type="match status" value="1"/>
</dbReference>
<evidence type="ECO:0000256" key="2">
    <source>
        <dbReference type="ARBA" id="ARBA00022729"/>
    </source>
</evidence>
<comment type="similarity">
    <text evidence="1">Belongs to the bacterial solute-binding protein 3 family.</text>
</comment>
<dbReference type="Pfam" id="PF00497">
    <property type="entry name" value="SBP_bac_3"/>
    <property type="match status" value="1"/>
</dbReference>
<proteinExistence type="inferred from homology"/>
<dbReference type="PANTHER" id="PTHR35936:SF6">
    <property type="entry name" value="AMINO ACID ABC TRANSPORTER SUBSTRATE-BINDING PAAT FAMILY PROTEIN"/>
    <property type="match status" value="1"/>
</dbReference>
<dbReference type="SMART" id="SM00062">
    <property type="entry name" value="PBPb"/>
    <property type="match status" value="1"/>
</dbReference>
<evidence type="ECO:0000313" key="4">
    <source>
        <dbReference type="EMBL" id="VXA83850.1"/>
    </source>
</evidence>
<dbReference type="SUPFAM" id="SSF53850">
    <property type="entry name" value="Periplasmic binding protein-like II"/>
    <property type="match status" value="1"/>
</dbReference>
<name>A0A653KXQ8_AERVE</name>
<sequence length="260" mass="30639">MYRLLLLWCLCCQATAQESLVVGWVDWQPFSYRNEQQQLRGLDVELLNAIFLRAGYQAKFSEMPWARVLHELKFGTVQLAMSANITAERQQYARFSHPYREEETAIVIRRQDADRWRGITTLEQLINTPDFHIGVLKGFDYGNTFRQLMARPELQPRLQMRLRLDQLLKMLQGGRIQGFILDPHGLQEWQGKDGVQDKLYILLHIEQTPVHLMLSKESTTEAQLQRINQAIDQLKQSPDYQQILDRYQFRSLHSQENTHK</sequence>
<organism evidence="4 5">
    <name type="scientific">Aeromonas veronii</name>
    <dbReference type="NCBI Taxonomy" id="654"/>
    <lineage>
        <taxon>Bacteria</taxon>
        <taxon>Pseudomonadati</taxon>
        <taxon>Pseudomonadota</taxon>
        <taxon>Gammaproteobacteria</taxon>
        <taxon>Aeromonadales</taxon>
        <taxon>Aeromonadaceae</taxon>
        <taxon>Aeromonas</taxon>
    </lineage>
</organism>
<gene>
    <name evidence="4" type="ORF">AERO8C_160003</name>
</gene>
<dbReference type="Gene3D" id="3.40.190.10">
    <property type="entry name" value="Periplasmic binding protein-like II"/>
    <property type="match status" value="2"/>
</dbReference>
<dbReference type="EMBL" id="CABWLC010000008">
    <property type="protein sequence ID" value="VXA83850.1"/>
    <property type="molecule type" value="Genomic_DNA"/>
</dbReference>
<accession>A0A653KXQ8</accession>
<dbReference type="InterPro" id="IPR001638">
    <property type="entry name" value="Solute-binding_3/MltF_N"/>
</dbReference>